<dbReference type="Gene3D" id="3.90.79.10">
    <property type="entry name" value="Nucleoside Triphosphate Pyrophosphohydrolase"/>
    <property type="match status" value="1"/>
</dbReference>
<dbReference type="PROSITE" id="PS00893">
    <property type="entry name" value="NUDIX_BOX"/>
    <property type="match status" value="1"/>
</dbReference>
<evidence type="ECO:0000313" key="9">
    <source>
        <dbReference type="Proteomes" id="UP001310386"/>
    </source>
</evidence>
<dbReference type="PANTHER" id="PTHR43758:SF8">
    <property type="entry name" value="8-OXO-DGTP DIPHOSPHATASE YTKD-RELATED"/>
    <property type="match status" value="1"/>
</dbReference>
<keyword evidence="9" id="KW-1185">Reference proteome</keyword>
<protein>
    <submittedName>
        <fullName evidence="8">NUDIX domain-containing protein</fullName>
    </submittedName>
</protein>
<dbReference type="PRINTS" id="PR00502">
    <property type="entry name" value="NUDIXFAMILY"/>
</dbReference>
<keyword evidence="3" id="KW-0479">Metal-binding</keyword>
<sequence>MNLTGAEEAYAFQGAYGHHIRLKLFPSEIEPAEHVVVLPIYKDQLIFAKHRMRGMEWPGGKVENGETPLEAACRELREETGARAASMWLIGQYSVNEGEQRLFYKNIYVSLVHDIDAVHTGEDSEGYILLPISVNPDERNGFSPLVADPVFSLVRKQLFSI</sequence>
<dbReference type="Pfam" id="PF00293">
    <property type="entry name" value="NUDIX"/>
    <property type="match status" value="1"/>
</dbReference>
<reference evidence="8" key="1">
    <citation type="submission" date="2023-12" db="EMBL/GenBank/DDBJ databases">
        <title>Fervidustalea candida gen. nov., sp. nov., a novel member of the family Paenibacillaceae isolated from a geothermal area.</title>
        <authorList>
            <person name="Li W.-J."/>
            <person name="Jiao J.-Y."/>
            <person name="Chen Y."/>
        </authorList>
    </citation>
    <scope>NUCLEOTIDE SEQUENCE</scope>
    <source>
        <strain evidence="8">SYSU GA230002</strain>
    </source>
</reference>
<evidence type="ECO:0000313" key="8">
    <source>
        <dbReference type="EMBL" id="MEB3102577.1"/>
    </source>
</evidence>
<feature type="domain" description="Nudix hydrolase" evidence="7">
    <location>
        <begin position="31"/>
        <end position="152"/>
    </location>
</feature>
<dbReference type="PROSITE" id="PS51462">
    <property type="entry name" value="NUDIX"/>
    <property type="match status" value="1"/>
</dbReference>
<evidence type="ECO:0000256" key="5">
    <source>
        <dbReference type="ARBA" id="ARBA00022842"/>
    </source>
</evidence>
<organism evidence="8 9">
    <name type="scientific">Ferviditalea candida</name>
    <dbReference type="NCBI Taxonomy" id="3108399"/>
    <lineage>
        <taxon>Bacteria</taxon>
        <taxon>Bacillati</taxon>
        <taxon>Bacillota</taxon>
        <taxon>Bacilli</taxon>
        <taxon>Bacillales</taxon>
        <taxon>Paenibacillaceae</taxon>
        <taxon>Ferviditalea</taxon>
    </lineage>
</organism>
<comment type="cofactor">
    <cofactor evidence="1">
        <name>Mg(2+)</name>
        <dbReference type="ChEBI" id="CHEBI:18420"/>
    </cofactor>
</comment>
<keyword evidence="4 6" id="KW-0378">Hydrolase</keyword>
<dbReference type="Proteomes" id="UP001310386">
    <property type="component" value="Unassembled WGS sequence"/>
</dbReference>
<dbReference type="InterPro" id="IPR020476">
    <property type="entry name" value="Nudix_hydrolase"/>
</dbReference>
<evidence type="ECO:0000256" key="3">
    <source>
        <dbReference type="ARBA" id="ARBA00022723"/>
    </source>
</evidence>
<evidence type="ECO:0000256" key="1">
    <source>
        <dbReference type="ARBA" id="ARBA00001946"/>
    </source>
</evidence>
<name>A0ABU5ZK12_9BACL</name>
<evidence type="ECO:0000259" key="7">
    <source>
        <dbReference type="PROSITE" id="PS51462"/>
    </source>
</evidence>
<dbReference type="SUPFAM" id="SSF55811">
    <property type="entry name" value="Nudix"/>
    <property type="match status" value="1"/>
</dbReference>
<evidence type="ECO:0000256" key="6">
    <source>
        <dbReference type="RuleBase" id="RU003476"/>
    </source>
</evidence>
<dbReference type="PANTHER" id="PTHR43758">
    <property type="entry name" value="7,8-DIHYDRO-8-OXOGUANINE TRIPHOSPHATASE"/>
    <property type="match status" value="1"/>
</dbReference>
<evidence type="ECO:0000256" key="2">
    <source>
        <dbReference type="ARBA" id="ARBA00005582"/>
    </source>
</evidence>
<comment type="similarity">
    <text evidence="2 6">Belongs to the Nudix hydrolase family.</text>
</comment>
<accession>A0ABU5ZK12</accession>
<evidence type="ECO:0000256" key="4">
    <source>
        <dbReference type="ARBA" id="ARBA00022801"/>
    </source>
</evidence>
<dbReference type="RefSeq" id="WP_371754700.1">
    <property type="nucleotide sequence ID" value="NZ_JAYJLD010000019.1"/>
</dbReference>
<dbReference type="InterPro" id="IPR000086">
    <property type="entry name" value="NUDIX_hydrolase_dom"/>
</dbReference>
<dbReference type="InterPro" id="IPR015797">
    <property type="entry name" value="NUDIX_hydrolase-like_dom_sf"/>
</dbReference>
<dbReference type="InterPro" id="IPR020084">
    <property type="entry name" value="NUDIX_hydrolase_CS"/>
</dbReference>
<dbReference type="EMBL" id="JAYJLD010000019">
    <property type="protein sequence ID" value="MEB3102577.1"/>
    <property type="molecule type" value="Genomic_DNA"/>
</dbReference>
<gene>
    <name evidence="8" type="ORF">VF724_12980</name>
</gene>
<comment type="caution">
    <text evidence="8">The sequence shown here is derived from an EMBL/GenBank/DDBJ whole genome shotgun (WGS) entry which is preliminary data.</text>
</comment>
<keyword evidence="5" id="KW-0460">Magnesium</keyword>
<proteinExistence type="inferred from homology"/>